<accession>A0ABV0ZS51</accession>
<dbReference type="Proteomes" id="UP001469553">
    <property type="component" value="Unassembled WGS sequence"/>
</dbReference>
<comment type="caution">
    <text evidence="1">The sequence shown here is derived from an EMBL/GenBank/DDBJ whole genome shotgun (WGS) entry which is preliminary data.</text>
</comment>
<organism evidence="1 2">
    <name type="scientific">Ameca splendens</name>
    <dbReference type="NCBI Taxonomy" id="208324"/>
    <lineage>
        <taxon>Eukaryota</taxon>
        <taxon>Metazoa</taxon>
        <taxon>Chordata</taxon>
        <taxon>Craniata</taxon>
        <taxon>Vertebrata</taxon>
        <taxon>Euteleostomi</taxon>
        <taxon>Actinopterygii</taxon>
        <taxon>Neopterygii</taxon>
        <taxon>Teleostei</taxon>
        <taxon>Neoteleostei</taxon>
        <taxon>Acanthomorphata</taxon>
        <taxon>Ovalentaria</taxon>
        <taxon>Atherinomorphae</taxon>
        <taxon>Cyprinodontiformes</taxon>
        <taxon>Goodeidae</taxon>
        <taxon>Ameca</taxon>
    </lineage>
</organism>
<evidence type="ECO:0000313" key="1">
    <source>
        <dbReference type="EMBL" id="MEQ2309068.1"/>
    </source>
</evidence>
<protein>
    <submittedName>
        <fullName evidence="1">Uncharacterized protein</fullName>
    </submittedName>
</protein>
<keyword evidence="2" id="KW-1185">Reference proteome</keyword>
<name>A0ABV0ZS51_9TELE</name>
<evidence type="ECO:0000313" key="2">
    <source>
        <dbReference type="Proteomes" id="UP001469553"/>
    </source>
</evidence>
<gene>
    <name evidence="1" type="ORF">AMECASPLE_034865</name>
</gene>
<reference evidence="1 2" key="1">
    <citation type="submission" date="2021-06" db="EMBL/GenBank/DDBJ databases">
        <authorList>
            <person name="Palmer J.M."/>
        </authorList>
    </citation>
    <scope>NUCLEOTIDE SEQUENCE [LARGE SCALE GENOMIC DNA]</scope>
    <source>
        <strain evidence="1 2">AS_MEX2019</strain>
        <tissue evidence="1">Muscle</tissue>
    </source>
</reference>
<sequence length="110" mass="12671">MNFGIVGLGPLYTHIFLTSLQQRGSVKAGHISITVEGKRIAVLRLNPHASWERLWGVPVKHFPKGMTCIVNFKVIKSAWSAYLPFRSHIRVHHSIWLHLENCIRLEDQMF</sequence>
<dbReference type="EMBL" id="JAHRIP010070869">
    <property type="protein sequence ID" value="MEQ2309068.1"/>
    <property type="molecule type" value="Genomic_DNA"/>
</dbReference>
<proteinExistence type="predicted"/>